<name>A0AA40AHX1_9PEZI</name>
<accession>A0AA40AHX1</accession>
<dbReference type="EMBL" id="JAUKUA010000004">
    <property type="protein sequence ID" value="KAK0716147.1"/>
    <property type="molecule type" value="Genomic_DNA"/>
</dbReference>
<dbReference type="Proteomes" id="UP001172102">
    <property type="component" value="Unassembled WGS sequence"/>
</dbReference>
<evidence type="ECO:0000313" key="3">
    <source>
        <dbReference type="Proteomes" id="UP001172102"/>
    </source>
</evidence>
<evidence type="ECO:0000256" key="1">
    <source>
        <dbReference type="SAM" id="MobiDB-lite"/>
    </source>
</evidence>
<gene>
    <name evidence="2" type="ORF">B0H67DRAFT_554516</name>
</gene>
<reference evidence="2" key="1">
    <citation type="submission" date="2023-06" db="EMBL/GenBank/DDBJ databases">
        <title>Genome-scale phylogeny and comparative genomics of the fungal order Sordariales.</title>
        <authorList>
            <consortium name="Lawrence Berkeley National Laboratory"/>
            <person name="Hensen N."/>
            <person name="Bonometti L."/>
            <person name="Westerberg I."/>
            <person name="Brannstrom I.O."/>
            <person name="Guillou S."/>
            <person name="Cros-Aarteil S."/>
            <person name="Calhoun S."/>
            <person name="Haridas S."/>
            <person name="Kuo A."/>
            <person name="Mondo S."/>
            <person name="Pangilinan J."/>
            <person name="Riley R."/>
            <person name="Labutti K."/>
            <person name="Andreopoulos B."/>
            <person name="Lipzen A."/>
            <person name="Chen C."/>
            <person name="Yanf M."/>
            <person name="Daum C."/>
            <person name="Ng V."/>
            <person name="Clum A."/>
            <person name="Steindorff A."/>
            <person name="Ohm R."/>
            <person name="Martin F."/>
            <person name="Silar P."/>
            <person name="Natvig D."/>
            <person name="Lalanne C."/>
            <person name="Gautier V."/>
            <person name="Ament-Velasquez S.L."/>
            <person name="Kruys A."/>
            <person name="Hutchinson M.I."/>
            <person name="Powell A.J."/>
            <person name="Barry K."/>
            <person name="Miller A.N."/>
            <person name="Grigoriev I.V."/>
            <person name="Debuchy R."/>
            <person name="Gladieux P."/>
            <person name="Thoren M.H."/>
            <person name="Johannesson H."/>
        </authorList>
    </citation>
    <scope>NUCLEOTIDE SEQUENCE</scope>
    <source>
        <strain evidence="2">SMH4607-1</strain>
    </source>
</reference>
<organism evidence="2 3">
    <name type="scientific">Lasiosphaeris hirsuta</name>
    <dbReference type="NCBI Taxonomy" id="260670"/>
    <lineage>
        <taxon>Eukaryota</taxon>
        <taxon>Fungi</taxon>
        <taxon>Dikarya</taxon>
        <taxon>Ascomycota</taxon>
        <taxon>Pezizomycotina</taxon>
        <taxon>Sordariomycetes</taxon>
        <taxon>Sordariomycetidae</taxon>
        <taxon>Sordariales</taxon>
        <taxon>Lasiosphaeriaceae</taxon>
        <taxon>Lasiosphaeris</taxon>
    </lineage>
</organism>
<sequence length="267" mass="29854">MGNSNSRPQPRAVLPVDVAMMRSTANGHHGLRVSTIALDEVEAATRKFTTALSGLESALGPRHSSTVAARDLLDTLHSWRRRLKQLRGCPAQPPSDGTFNRGIKLLDADESWVYATALLDTQCQIGNWISNRLVERLGMMHLISTPPHLPQACDASGRLIQARGVIDLPWKWHDPRGIRVHECQFYIFPNSTHLDVVFGVEYIVAEDLLRVNESAILPLVEHKPTKKGDKAAIAAAKERQRLEKAALAERKREEQKGKERTKMEARK</sequence>
<comment type="caution">
    <text evidence="2">The sequence shown here is derived from an EMBL/GenBank/DDBJ whole genome shotgun (WGS) entry which is preliminary data.</text>
</comment>
<proteinExistence type="predicted"/>
<protein>
    <submittedName>
        <fullName evidence="2">Uncharacterized protein</fullName>
    </submittedName>
</protein>
<dbReference type="AlphaFoldDB" id="A0AA40AHX1"/>
<evidence type="ECO:0000313" key="2">
    <source>
        <dbReference type="EMBL" id="KAK0716147.1"/>
    </source>
</evidence>
<feature type="region of interest" description="Disordered" evidence="1">
    <location>
        <begin position="244"/>
        <end position="267"/>
    </location>
</feature>
<keyword evidence="3" id="KW-1185">Reference proteome</keyword>